<protein>
    <recommendedName>
        <fullName evidence="3">Protein CASP</fullName>
    </recommendedName>
</protein>
<dbReference type="EMBL" id="KB097594">
    <property type="protein sequence ID" value="ESN93755.1"/>
    <property type="molecule type" value="Genomic_DNA"/>
</dbReference>
<evidence type="ECO:0000256" key="7">
    <source>
        <dbReference type="ARBA" id="ARBA00023034"/>
    </source>
</evidence>
<evidence type="ECO:0000256" key="3">
    <source>
        <dbReference type="ARBA" id="ARBA00018691"/>
    </source>
</evidence>
<evidence type="ECO:0000256" key="1">
    <source>
        <dbReference type="ARBA" id="ARBA00004409"/>
    </source>
</evidence>
<gene>
    <name evidence="15" type="primary">20207785</name>
    <name evidence="14" type="ORF">HELRODRAFT_180623</name>
</gene>
<evidence type="ECO:0000256" key="9">
    <source>
        <dbReference type="ARBA" id="ARBA00023136"/>
    </source>
</evidence>
<dbReference type="GO" id="GO:0000981">
    <property type="term" value="F:DNA-binding transcription factor activity, RNA polymerase II-specific"/>
    <property type="evidence" value="ECO:0000318"/>
    <property type="project" value="GO_Central"/>
</dbReference>
<evidence type="ECO:0000259" key="13">
    <source>
        <dbReference type="Pfam" id="PF25398"/>
    </source>
</evidence>
<dbReference type="Pfam" id="PF25398">
    <property type="entry name" value="CUX1_N"/>
    <property type="match status" value="1"/>
</dbReference>
<evidence type="ECO:0000313" key="16">
    <source>
        <dbReference type="Proteomes" id="UP000015101"/>
    </source>
</evidence>
<dbReference type="GO" id="GO:0000977">
    <property type="term" value="F:RNA polymerase II transcription regulatory region sequence-specific DNA binding"/>
    <property type="evidence" value="ECO:0000318"/>
    <property type="project" value="GO_Central"/>
</dbReference>
<keyword evidence="7" id="KW-0333">Golgi apparatus</keyword>
<comment type="subcellular location">
    <subcellularLocation>
        <location evidence="1">Golgi apparatus membrane</location>
        <topology evidence="1">Single-pass type IV membrane protein</topology>
    </subcellularLocation>
</comment>
<dbReference type="eggNOG" id="KOG0963">
    <property type="taxonomic scope" value="Eukaryota"/>
</dbReference>
<feature type="compositionally biased region" description="Polar residues" evidence="11">
    <location>
        <begin position="479"/>
        <end position="492"/>
    </location>
</feature>
<proteinExistence type="inferred from homology"/>
<dbReference type="InterPro" id="IPR057476">
    <property type="entry name" value="Cux_N"/>
</dbReference>
<dbReference type="CTD" id="20207785"/>
<dbReference type="GO" id="GO:0006891">
    <property type="term" value="P:intra-Golgi vesicle-mediated transport"/>
    <property type="evidence" value="ECO:0007669"/>
    <property type="project" value="InterPro"/>
</dbReference>
<evidence type="ECO:0000256" key="5">
    <source>
        <dbReference type="ARBA" id="ARBA00022692"/>
    </source>
</evidence>
<dbReference type="HOGENOM" id="CLU_016758_0_0_1"/>
<dbReference type="PANTHER" id="PTHR14043">
    <property type="entry name" value="CCAAT DISPLACEMENT PROTEIN-RELATED"/>
    <property type="match status" value="1"/>
</dbReference>
<dbReference type="GO" id="GO:0005634">
    <property type="term" value="C:nucleus"/>
    <property type="evidence" value="ECO:0000318"/>
    <property type="project" value="GO_Central"/>
</dbReference>
<dbReference type="OrthoDB" id="10257567at2759"/>
<dbReference type="EnsemblMetazoa" id="HelroT180623">
    <property type="protein sequence ID" value="HelroP180623"/>
    <property type="gene ID" value="HelroG180623"/>
</dbReference>
<dbReference type="Gene3D" id="1.10.287.2610">
    <property type="match status" value="1"/>
</dbReference>
<feature type="coiled-coil region" evidence="10">
    <location>
        <begin position="241"/>
        <end position="271"/>
    </location>
</feature>
<comment type="similarity">
    <text evidence="2">Belongs to the CASP family.</text>
</comment>
<keyword evidence="8 10" id="KW-0175">Coiled coil</keyword>
<dbReference type="GO" id="GO:0006357">
    <property type="term" value="P:regulation of transcription by RNA polymerase II"/>
    <property type="evidence" value="ECO:0000318"/>
    <property type="project" value="GO_Central"/>
</dbReference>
<evidence type="ECO:0000256" key="10">
    <source>
        <dbReference type="SAM" id="Coils"/>
    </source>
</evidence>
<dbReference type="InParanoid" id="T1FG36"/>
<feature type="domain" description="Cux N-terminal" evidence="13">
    <location>
        <begin position="3"/>
        <end position="113"/>
    </location>
</feature>
<dbReference type="InterPro" id="IPR012955">
    <property type="entry name" value="CASP_C"/>
</dbReference>
<feature type="coiled-coil region" evidence="10">
    <location>
        <begin position="119"/>
        <end position="215"/>
    </location>
</feature>
<keyword evidence="6" id="KW-1133">Transmembrane helix</keyword>
<keyword evidence="4" id="KW-0813">Transport</keyword>
<dbReference type="GO" id="GO:0000139">
    <property type="term" value="C:Golgi membrane"/>
    <property type="evidence" value="ECO:0007669"/>
    <property type="project" value="UniProtKB-SubCell"/>
</dbReference>
<reference evidence="14 16" key="2">
    <citation type="journal article" date="2013" name="Nature">
        <title>Insights into bilaterian evolution from three spiralian genomes.</title>
        <authorList>
            <person name="Simakov O."/>
            <person name="Marletaz F."/>
            <person name="Cho S.J."/>
            <person name="Edsinger-Gonzales E."/>
            <person name="Havlak P."/>
            <person name="Hellsten U."/>
            <person name="Kuo D.H."/>
            <person name="Larsson T."/>
            <person name="Lv J."/>
            <person name="Arendt D."/>
            <person name="Savage R."/>
            <person name="Osoegawa K."/>
            <person name="de Jong P."/>
            <person name="Grimwood J."/>
            <person name="Chapman J.A."/>
            <person name="Shapiro H."/>
            <person name="Aerts A."/>
            <person name="Otillar R.P."/>
            <person name="Terry A.Y."/>
            <person name="Boore J.L."/>
            <person name="Grigoriev I.V."/>
            <person name="Lindberg D.R."/>
            <person name="Seaver E.C."/>
            <person name="Weisblat D.A."/>
            <person name="Putnam N.H."/>
            <person name="Rokhsar D.S."/>
        </authorList>
    </citation>
    <scope>NUCLEOTIDE SEQUENCE</scope>
</reference>
<accession>T1FG36</accession>
<dbReference type="GeneID" id="20207785"/>
<keyword evidence="9" id="KW-0472">Membrane</keyword>
<evidence type="ECO:0000259" key="12">
    <source>
        <dbReference type="Pfam" id="PF08172"/>
    </source>
</evidence>
<dbReference type="Proteomes" id="UP000015101">
    <property type="component" value="Unassembled WGS sequence"/>
</dbReference>
<dbReference type="PANTHER" id="PTHR14043:SF2">
    <property type="entry name" value="HOMEOBOX PROTEIN CUT"/>
    <property type="match status" value="1"/>
</dbReference>
<evidence type="ECO:0000256" key="6">
    <source>
        <dbReference type="ARBA" id="ARBA00022989"/>
    </source>
</evidence>
<evidence type="ECO:0000313" key="14">
    <source>
        <dbReference type="EMBL" id="ESN93755.1"/>
    </source>
</evidence>
<feature type="region of interest" description="Disordered" evidence="11">
    <location>
        <begin position="479"/>
        <end position="526"/>
    </location>
</feature>
<feature type="domain" description="CASP C-terminal" evidence="12">
    <location>
        <begin position="413"/>
        <end position="591"/>
    </location>
</feature>
<dbReference type="OMA" id="WQQEGFN"/>
<reference evidence="15" key="3">
    <citation type="submission" date="2015-06" db="UniProtKB">
        <authorList>
            <consortium name="EnsemblMetazoa"/>
        </authorList>
    </citation>
    <scope>IDENTIFICATION</scope>
</reference>
<feature type="compositionally biased region" description="Low complexity" evidence="11">
    <location>
        <begin position="503"/>
        <end position="526"/>
    </location>
</feature>
<keyword evidence="16" id="KW-1185">Reference proteome</keyword>
<evidence type="ECO:0000256" key="8">
    <source>
        <dbReference type="ARBA" id="ARBA00023054"/>
    </source>
</evidence>
<name>T1FG36_HELRO</name>
<dbReference type="KEGG" id="hro:HELRODRAFT_180623"/>
<evidence type="ECO:0000256" key="11">
    <source>
        <dbReference type="SAM" id="MobiDB-lite"/>
    </source>
</evidence>
<reference evidence="16" key="1">
    <citation type="submission" date="2012-12" db="EMBL/GenBank/DDBJ databases">
        <authorList>
            <person name="Hellsten U."/>
            <person name="Grimwood J."/>
            <person name="Chapman J.A."/>
            <person name="Shapiro H."/>
            <person name="Aerts A."/>
            <person name="Otillar R.P."/>
            <person name="Terry A.Y."/>
            <person name="Boore J.L."/>
            <person name="Simakov O."/>
            <person name="Marletaz F."/>
            <person name="Cho S.-J."/>
            <person name="Edsinger-Gonzales E."/>
            <person name="Havlak P."/>
            <person name="Kuo D.-H."/>
            <person name="Larsson T."/>
            <person name="Lv J."/>
            <person name="Arendt D."/>
            <person name="Savage R."/>
            <person name="Osoegawa K."/>
            <person name="de Jong P."/>
            <person name="Lindberg D.R."/>
            <person name="Seaver E.C."/>
            <person name="Weisblat D.A."/>
            <person name="Putnam N.H."/>
            <person name="Grigoriev I.V."/>
            <person name="Rokhsar D.S."/>
        </authorList>
    </citation>
    <scope>NUCLEOTIDE SEQUENCE</scope>
</reference>
<feature type="coiled-coil region" evidence="10">
    <location>
        <begin position="303"/>
        <end position="389"/>
    </location>
</feature>
<dbReference type="EMBL" id="AMQM01007289">
    <property type="status" value="NOT_ANNOTATED_CDS"/>
    <property type="molecule type" value="Genomic_DNA"/>
</dbReference>
<evidence type="ECO:0000313" key="15">
    <source>
        <dbReference type="EnsemblMetazoa" id="HelroP180623"/>
    </source>
</evidence>
<dbReference type="Pfam" id="PF08172">
    <property type="entry name" value="CASP_C"/>
    <property type="match status" value="1"/>
</dbReference>
<organism evidence="15 16">
    <name type="scientific">Helobdella robusta</name>
    <name type="common">Californian leech</name>
    <dbReference type="NCBI Taxonomy" id="6412"/>
    <lineage>
        <taxon>Eukaryota</taxon>
        <taxon>Metazoa</taxon>
        <taxon>Spiralia</taxon>
        <taxon>Lophotrochozoa</taxon>
        <taxon>Annelida</taxon>
        <taxon>Clitellata</taxon>
        <taxon>Hirudinea</taxon>
        <taxon>Rhynchobdellida</taxon>
        <taxon>Glossiphoniidae</taxon>
        <taxon>Helobdella</taxon>
    </lineage>
</organism>
<keyword evidence="5" id="KW-0812">Transmembrane</keyword>
<evidence type="ECO:0000256" key="2">
    <source>
        <dbReference type="ARBA" id="ARBA00006415"/>
    </source>
</evidence>
<dbReference type="AlphaFoldDB" id="T1FG36"/>
<dbReference type="RefSeq" id="XP_009028172.1">
    <property type="nucleotide sequence ID" value="XM_009029924.1"/>
</dbReference>
<evidence type="ECO:0000256" key="4">
    <source>
        <dbReference type="ARBA" id="ARBA00022448"/>
    </source>
</evidence>
<sequence>MSNSLNSMYEYWKAFELVNIQRDLDKDAAEIATRQDESEVSRKKLVEMTKEFKRTTPDEIKKIVAPLLRLFQAEIDALSKRSKIGETAFLNIYKKILEIPDPTVALEYSLQLQKRASRLPELELINKQLKDRLDEYNSEFAEVKNQEITVKQLKEKIKEFEDKMEMQANEKELQRNYVEKEKNWIDKQTDLAKKLGEAEHRVNTLQSALNSVQSDLFDVKAKHDEAMAAKSDEVDLLIGDLERANERALTAERLLEQLRNLGDNNDDHNLATVIKDSNDVSSGRDVHRRDELSAGHAIDILKRASLEVELAAKEKEVSQLVEDVQRLQQRVNKLRDSSSSQLARLEEELANKNEAFDKLQALLKKQEDYDEIRRELRAETKSLETLLLEKNRLLQNENTTIKCAFNDVKERCQKLQEQYSDSIRMMQDQKRLILQLEEDLRSVNALSVMFRGDAEGEAVTTNQTADIVASIVKETSTNVSTLSKTTTASNLESSRDAGGGNGSSSIGGSDSSSIITSSSSSKSSSDGLITIIQNQRERFRLRAQELETVSLVQQQQNQMLQNEMDKLRSDNLKLYEKIKFLQGYSHNAKVLYKLAYTASCQRDSAAEDWHQK</sequence>